<keyword evidence="9" id="KW-1185">Reference proteome</keyword>
<evidence type="ECO:0000256" key="1">
    <source>
        <dbReference type="ARBA" id="ARBA00004141"/>
    </source>
</evidence>
<gene>
    <name evidence="8" type="ORF">BDW02DRAFT_454480</name>
</gene>
<organism evidence="8 9">
    <name type="scientific">Decorospora gaudefroyi</name>
    <dbReference type="NCBI Taxonomy" id="184978"/>
    <lineage>
        <taxon>Eukaryota</taxon>
        <taxon>Fungi</taxon>
        <taxon>Dikarya</taxon>
        <taxon>Ascomycota</taxon>
        <taxon>Pezizomycotina</taxon>
        <taxon>Dothideomycetes</taxon>
        <taxon>Pleosporomycetidae</taxon>
        <taxon>Pleosporales</taxon>
        <taxon>Pleosporineae</taxon>
        <taxon>Pleosporaceae</taxon>
        <taxon>Decorospora</taxon>
    </lineage>
</organism>
<dbReference type="GO" id="GO:0016020">
    <property type="term" value="C:membrane"/>
    <property type="evidence" value="ECO:0007669"/>
    <property type="project" value="UniProtKB-SubCell"/>
</dbReference>
<feature type="transmembrane region" description="Helical" evidence="6">
    <location>
        <begin position="12"/>
        <end position="31"/>
    </location>
</feature>
<dbReference type="Proteomes" id="UP000800040">
    <property type="component" value="Unassembled WGS sequence"/>
</dbReference>
<dbReference type="OrthoDB" id="2496787at2759"/>
<keyword evidence="3 6" id="KW-1133">Transmembrane helix</keyword>
<evidence type="ECO:0000256" key="5">
    <source>
        <dbReference type="ARBA" id="ARBA00038359"/>
    </source>
</evidence>
<feature type="transmembrane region" description="Helical" evidence="6">
    <location>
        <begin position="120"/>
        <end position="141"/>
    </location>
</feature>
<evidence type="ECO:0000313" key="9">
    <source>
        <dbReference type="Proteomes" id="UP000800040"/>
    </source>
</evidence>
<dbReference type="PANTHER" id="PTHR33048">
    <property type="entry name" value="PTH11-LIKE INTEGRAL MEMBRANE PROTEIN (AFU_ORTHOLOGUE AFUA_5G11245)"/>
    <property type="match status" value="1"/>
</dbReference>
<dbReference type="InterPro" id="IPR052337">
    <property type="entry name" value="SAT4-like"/>
</dbReference>
<feature type="transmembrane region" description="Helical" evidence="6">
    <location>
        <begin position="43"/>
        <end position="66"/>
    </location>
</feature>
<sequence length="271" mass="30475">MAITDRGRWLNRWMVIFTVLMTASLAGRFWARHVQKRRMRGDDYLVLISFASLMALQISTWITLPYSFGAHYTDLTPEEAAFQHKIQYSSGITWTIATVTCKMAVLWMYIHIFPPSRARIAIWITMGCSAAFAVTFIPIFMTACNPPSAAWALDPMVMIAHCHPIQRQEFASVSVNMALDLAVVLIPLPVVWKLQMPTVKKLQVSFLFSLGLAVVGISSWRIVTTVESTKTPDWSYILLTIGLQSHLECWLGILAANLPVMNPVFSRIVGP</sequence>
<feature type="non-terminal residue" evidence="8">
    <location>
        <position position="271"/>
    </location>
</feature>
<dbReference type="EMBL" id="ML975362">
    <property type="protein sequence ID" value="KAF1831501.1"/>
    <property type="molecule type" value="Genomic_DNA"/>
</dbReference>
<evidence type="ECO:0000256" key="2">
    <source>
        <dbReference type="ARBA" id="ARBA00022692"/>
    </source>
</evidence>
<keyword evidence="2 6" id="KW-0812">Transmembrane</keyword>
<evidence type="ECO:0000256" key="4">
    <source>
        <dbReference type="ARBA" id="ARBA00023136"/>
    </source>
</evidence>
<dbReference type="AlphaFoldDB" id="A0A6A5K3Y0"/>
<feature type="transmembrane region" description="Helical" evidence="6">
    <location>
        <begin position="234"/>
        <end position="258"/>
    </location>
</feature>
<evidence type="ECO:0000259" key="7">
    <source>
        <dbReference type="Pfam" id="PF20684"/>
    </source>
</evidence>
<evidence type="ECO:0000256" key="6">
    <source>
        <dbReference type="SAM" id="Phobius"/>
    </source>
</evidence>
<comment type="subcellular location">
    <subcellularLocation>
        <location evidence="1">Membrane</location>
        <topology evidence="1">Multi-pass membrane protein</topology>
    </subcellularLocation>
</comment>
<feature type="transmembrane region" description="Helical" evidence="6">
    <location>
        <begin position="204"/>
        <end position="222"/>
    </location>
</feature>
<dbReference type="InterPro" id="IPR049326">
    <property type="entry name" value="Rhodopsin_dom_fungi"/>
</dbReference>
<feature type="domain" description="Rhodopsin" evidence="7">
    <location>
        <begin position="28"/>
        <end position="267"/>
    </location>
</feature>
<name>A0A6A5K3Y0_9PLEO</name>
<dbReference type="Pfam" id="PF20684">
    <property type="entry name" value="Fung_rhodopsin"/>
    <property type="match status" value="1"/>
</dbReference>
<comment type="similarity">
    <text evidence="5">Belongs to the SAT4 family.</text>
</comment>
<accession>A0A6A5K3Y0</accession>
<feature type="transmembrane region" description="Helical" evidence="6">
    <location>
        <begin position="86"/>
        <end position="108"/>
    </location>
</feature>
<reference evidence="8" key="1">
    <citation type="submission" date="2020-01" db="EMBL/GenBank/DDBJ databases">
        <authorList>
            <consortium name="DOE Joint Genome Institute"/>
            <person name="Haridas S."/>
            <person name="Albert R."/>
            <person name="Binder M."/>
            <person name="Bloem J."/>
            <person name="Labutti K."/>
            <person name="Salamov A."/>
            <person name="Andreopoulos B."/>
            <person name="Baker S.E."/>
            <person name="Barry K."/>
            <person name="Bills G."/>
            <person name="Bluhm B.H."/>
            <person name="Cannon C."/>
            <person name="Castanera R."/>
            <person name="Culley D.E."/>
            <person name="Daum C."/>
            <person name="Ezra D."/>
            <person name="Gonzalez J.B."/>
            <person name="Henrissat B."/>
            <person name="Kuo A."/>
            <person name="Liang C."/>
            <person name="Lipzen A."/>
            <person name="Lutzoni F."/>
            <person name="Magnuson J."/>
            <person name="Mondo S."/>
            <person name="Nolan M."/>
            <person name="Ohm R."/>
            <person name="Pangilinan J."/>
            <person name="Park H.-J."/>
            <person name="Ramirez L."/>
            <person name="Alfaro M."/>
            <person name="Sun H."/>
            <person name="Tritt A."/>
            <person name="Yoshinaga Y."/>
            <person name="Zwiers L.-H."/>
            <person name="Turgeon B.G."/>
            <person name="Goodwin S.B."/>
            <person name="Spatafora J.W."/>
            <person name="Crous P.W."/>
            <person name="Grigoriev I.V."/>
        </authorList>
    </citation>
    <scope>NUCLEOTIDE SEQUENCE</scope>
    <source>
        <strain evidence="8">P77</strain>
    </source>
</reference>
<protein>
    <recommendedName>
        <fullName evidence="7">Rhodopsin domain-containing protein</fullName>
    </recommendedName>
</protein>
<keyword evidence="4 6" id="KW-0472">Membrane</keyword>
<evidence type="ECO:0000256" key="3">
    <source>
        <dbReference type="ARBA" id="ARBA00022989"/>
    </source>
</evidence>
<evidence type="ECO:0000313" key="8">
    <source>
        <dbReference type="EMBL" id="KAF1831501.1"/>
    </source>
</evidence>
<feature type="transmembrane region" description="Helical" evidence="6">
    <location>
        <begin position="173"/>
        <end position="192"/>
    </location>
</feature>
<dbReference type="PANTHER" id="PTHR33048:SF47">
    <property type="entry name" value="INTEGRAL MEMBRANE PROTEIN-RELATED"/>
    <property type="match status" value="1"/>
</dbReference>
<proteinExistence type="inferred from homology"/>